<evidence type="ECO:0000256" key="3">
    <source>
        <dbReference type="ARBA" id="ARBA00009716"/>
    </source>
</evidence>
<dbReference type="InterPro" id="IPR050711">
    <property type="entry name" value="ET-N_metabolism_enzyme"/>
</dbReference>
<organism evidence="16">
    <name type="scientific">marine metagenome</name>
    <dbReference type="NCBI Taxonomy" id="408172"/>
    <lineage>
        <taxon>unclassified sequences</taxon>
        <taxon>metagenomes</taxon>
        <taxon>ecological metagenomes</taxon>
    </lineage>
</organism>
<dbReference type="Pfam" id="PF07992">
    <property type="entry name" value="Pyr_redox_2"/>
    <property type="match status" value="1"/>
</dbReference>
<gene>
    <name evidence="16" type="ORF">METZ01_LOCUS151931</name>
</gene>
<evidence type="ECO:0000256" key="10">
    <source>
        <dbReference type="ARBA" id="ARBA00023004"/>
    </source>
</evidence>
<dbReference type="PRINTS" id="PR00419">
    <property type="entry name" value="ADXRDTASE"/>
</dbReference>
<dbReference type="GO" id="GO:0046872">
    <property type="term" value="F:metal ion binding"/>
    <property type="evidence" value="ECO:0007669"/>
    <property type="project" value="UniProtKB-KW"/>
</dbReference>
<dbReference type="GO" id="GO:0006537">
    <property type="term" value="P:glutamate biosynthetic process"/>
    <property type="evidence" value="ECO:0007669"/>
    <property type="project" value="UniProtKB-KW"/>
</dbReference>
<evidence type="ECO:0000256" key="13">
    <source>
        <dbReference type="ARBA" id="ARBA00023291"/>
    </source>
</evidence>
<keyword evidence="13" id="KW-0003">3Fe-4S</keyword>
<dbReference type="GO" id="GO:0016491">
    <property type="term" value="F:oxidoreductase activity"/>
    <property type="evidence" value="ECO:0007669"/>
    <property type="project" value="UniProtKB-KW"/>
</dbReference>
<evidence type="ECO:0000256" key="2">
    <source>
        <dbReference type="ARBA" id="ARBA00001927"/>
    </source>
</evidence>
<comment type="similarity">
    <text evidence="3">Belongs to the glutamate synthase family.</text>
</comment>
<keyword evidence="11" id="KW-0411">Iron-sulfur</keyword>
<comment type="cofactor">
    <cofactor evidence="1">
        <name>FMN</name>
        <dbReference type="ChEBI" id="CHEBI:58210"/>
    </cofactor>
</comment>
<evidence type="ECO:0000256" key="11">
    <source>
        <dbReference type="ARBA" id="ARBA00023014"/>
    </source>
</evidence>
<keyword evidence="8" id="KW-0315">Glutamine amidotransferase</keyword>
<keyword evidence="12" id="KW-0314">Glutamate biosynthesis</keyword>
<evidence type="ECO:0000313" key="16">
    <source>
        <dbReference type="EMBL" id="SVA99077.1"/>
    </source>
</evidence>
<dbReference type="InterPro" id="IPR036188">
    <property type="entry name" value="FAD/NAD-bd_sf"/>
</dbReference>
<keyword evidence="5" id="KW-0285">Flavoprotein</keyword>
<evidence type="ECO:0000256" key="8">
    <source>
        <dbReference type="ARBA" id="ARBA00022962"/>
    </source>
</evidence>
<dbReference type="Gene3D" id="3.50.50.60">
    <property type="entry name" value="FAD/NAD(P)-binding domain"/>
    <property type="match status" value="1"/>
</dbReference>
<evidence type="ECO:0000256" key="7">
    <source>
        <dbReference type="ARBA" id="ARBA00022723"/>
    </source>
</evidence>
<keyword evidence="7" id="KW-0479">Metal-binding</keyword>
<sequence>VAKKLSIAEPGERSLSVNESGPKYLVAVIGAGPAGLYASRVLVAAGAHVVLFNRDVKAGGLAEYGIFHNKLKMKGGLRKQFASILEDPHVEYYGNVSVGEEGDISLQDLLDLGFQAILVTVGAQGTKWLGLPGEELERVYHAKDVVYHYNHLPPFSQQDFPMGDNVVIIGIGNVMCDIAHWVIRDLGCNEVRAVVRRGPGEAKFTNKEWQIFAKNLDVDDFEEEWQRCKPKMEAVGQDLESAKAVFLGGVEKGLDPVSDSRFTYRFFASPKGLVGDGKGNCAGLEVEETYLEDDDGYMKCVGTGNTSVIDCDSVVFCIGDKVDETFGLPTEWSEFSKHPEPRYPVNDISYEAYDPAGERDLRQIFLAGWARKASDGLVGMARRDGTNGAEALLQYLGDVGEAESTDTQELKERLTALDKAVVVNADIPKLFEAEAKIAEEKGVDEFKYDANEDMLAAIARQ</sequence>
<dbReference type="InterPro" id="IPR023753">
    <property type="entry name" value="FAD/NAD-binding_dom"/>
</dbReference>
<protein>
    <recommendedName>
        <fullName evidence="15">FAD/NAD(P)-binding domain-containing protein</fullName>
    </recommendedName>
</protein>
<keyword evidence="9" id="KW-0560">Oxidoreductase</keyword>
<dbReference type="Gene3D" id="3.40.50.720">
    <property type="entry name" value="NAD(P)-binding Rossmann-like Domain"/>
    <property type="match status" value="1"/>
</dbReference>
<dbReference type="SUPFAM" id="SSF51971">
    <property type="entry name" value="Nucleotide-binding domain"/>
    <property type="match status" value="1"/>
</dbReference>
<feature type="domain" description="FAD/NAD(P)-binding" evidence="15">
    <location>
        <begin position="26"/>
        <end position="196"/>
    </location>
</feature>
<keyword evidence="6" id="KW-0288">FMN</keyword>
<evidence type="ECO:0000256" key="1">
    <source>
        <dbReference type="ARBA" id="ARBA00001917"/>
    </source>
</evidence>
<dbReference type="PANTHER" id="PTHR11938:SF91">
    <property type="entry name" value="NADPH:ADRENODOXIN OXIDOREDUCTASE, MITOCHONDRIAL"/>
    <property type="match status" value="1"/>
</dbReference>
<feature type="non-terminal residue" evidence="16">
    <location>
        <position position="1"/>
    </location>
</feature>
<dbReference type="PANTHER" id="PTHR11938">
    <property type="entry name" value="FAD NADPH DEHYDROGENASE/OXIDOREDUCTASE"/>
    <property type="match status" value="1"/>
</dbReference>
<evidence type="ECO:0000256" key="9">
    <source>
        <dbReference type="ARBA" id="ARBA00023002"/>
    </source>
</evidence>
<evidence type="ECO:0000256" key="4">
    <source>
        <dbReference type="ARBA" id="ARBA00022605"/>
    </source>
</evidence>
<proteinExistence type="inferred from homology"/>
<evidence type="ECO:0000256" key="14">
    <source>
        <dbReference type="ARBA" id="ARBA00029440"/>
    </source>
</evidence>
<accession>A0A382ADN3</accession>
<dbReference type="EMBL" id="UINC01024769">
    <property type="protein sequence ID" value="SVA99077.1"/>
    <property type="molecule type" value="Genomic_DNA"/>
</dbReference>
<comment type="pathway">
    <text evidence="14">Amino-acid biosynthesis.</text>
</comment>
<keyword evidence="4" id="KW-0028">Amino-acid biosynthesis</keyword>
<evidence type="ECO:0000256" key="5">
    <source>
        <dbReference type="ARBA" id="ARBA00022630"/>
    </source>
</evidence>
<dbReference type="AlphaFoldDB" id="A0A382ADN3"/>
<evidence type="ECO:0000256" key="12">
    <source>
        <dbReference type="ARBA" id="ARBA00023164"/>
    </source>
</evidence>
<reference evidence="16" key="1">
    <citation type="submission" date="2018-05" db="EMBL/GenBank/DDBJ databases">
        <authorList>
            <person name="Lanie J.A."/>
            <person name="Ng W.-L."/>
            <person name="Kazmierczak K.M."/>
            <person name="Andrzejewski T.M."/>
            <person name="Davidsen T.M."/>
            <person name="Wayne K.J."/>
            <person name="Tettelin H."/>
            <person name="Glass J.I."/>
            <person name="Rusch D."/>
            <person name="Podicherti R."/>
            <person name="Tsui H.-C.T."/>
            <person name="Winkler M.E."/>
        </authorList>
    </citation>
    <scope>NUCLEOTIDE SEQUENCE</scope>
</reference>
<evidence type="ECO:0000259" key="15">
    <source>
        <dbReference type="Pfam" id="PF07992"/>
    </source>
</evidence>
<evidence type="ECO:0000256" key="6">
    <source>
        <dbReference type="ARBA" id="ARBA00022643"/>
    </source>
</evidence>
<dbReference type="GO" id="GO:0051538">
    <property type="term" value="F:3 iron, 4 sulfur cluster binding"/>
    <property type="evidence" value="ECO:0007669"/>
    <property type="project" value="UniProtKB-KW"/>
</dbReference>
<comment type="cofactor">
    <cofactor evidence="2">
        <name>[3Fe-4S] cluster</name>
        <dbReference type="ChEBI" id="CHEBI:21137"/>
    </cofactor>
</comment>
<name>A0A382ADN3_9ZZZZ</name>
<keyword evidence="10" id="KW-0408">Iron</keyword>